<dbReference type="KEGG" id="vg:26796607"/>
<accession>A0A0H4IRU4</accession>
<proteinExistence type="predicted"/>
<reference evidence="1 2" key="1">
    <citation type="submission" date="2015-05" db="EMBL/GenBank/DDBJ databases">
        <authorList>
            <person name="Wang D.B."/>
            <person name="Wang M."/>
        </authorList>
    </citation>
    <scope>NUCLEOTIDE SEQUENCE [LARGE SCALE GENOMIC DNA]</scope>
</reference>
<sequence length="150" mass="17837">MEFNGAVLVDNKKIQSAIENYLGVKTEYLAEEKRCQEVLAAQIDTLSWWEKFWIADYDDWGKVYHTKYDHLFAIKDHKYYGSWLYRFYKIGLLSKDTLDKYRSVEEYDSHWSKRNLAGTLETFISAGEPVYLNEEQAKFVVDFCVEENSR</sequence>
<dbReference type="EMBL" id="KR534323">
    <property type="protein sequence ID" value="AKO61013.1"/>
    <property type="molecule type" value="Genomic_DNA"/>
</dbReference>
<evidence type="ECO:0000313" key="2">
    <source>
        <dbReference type="Proteomes" id="UP000202763"/>
    </source>
</evidence>
<evidence type="ECO:0000313" key="1">
    <source>
        <dbReference type="EMBL" id="AKO61013.1"/>
    </source>
</evidence>
<name>A0A0H4IRU4_9CAUD</name>
<dbReference type="GeneID" id="26796607"/>
<dbReference type="Proteomes" id="UP000202763">
    <property type="component" value="Segment"/>
</dbReference>
<dbReference type="RefSeq" id="YP_009225546.1">
    <property type="nucleotide sequence ID" value="NC_029094.1"/>
</dbReference>
<keyword evidence="2" id="KW-1185">Reference proteome</keyword>
<organism evidence="1 2">
    <name type="scientific">Pseudoalteromonas phage H101</name>
    <dbReference type="NCBI Taxonomy" id="1654919"/>
    <lineage>
        <taxon>Viruses</taxon>
        <taxon>Duplodnaviria</taxon>
        <taxon>Heunggongvirae</taxon>
        <taxon>Uroviricota</taxon>
        <taxon>Caudoviricetes</taxon>
        <taxon>Shandongvirus</taxon>
        <taxon>Shandongvirus H101</taxon>
    </lineage>
</organism>
<protein>
    <submittedName>
        <fullName evidence="1">Uncharacterized protein</fullName>
    </submittedName>
</protein>